<dbReference type="GO" id="GO:0032993">
    <property type="term" value="C:protein-DNA complex"/>
    <property type="evidence" value="ECO:0007669"/>
    <property type="project" value="TreeGrafter"/>
</dbReference>
<dbReference type="PANTHER" id="PTHR43003">
    <property type="entry name" value="DNA-3-METHYLADENINE GLYCOSYLASE"/>
    <property type="match status" value="1"/>
</dbReference>
<dbReference type="Gene3D" id="1.10.340.30">
    <property type="entry name" value="Hypothetical protein, domain 2"/>
    <property type="match status" value="1"/>
</dbReference>
<keyword evidence="2" id="KW-0227">DNA damage</keyword>
<dbReference type="AlphaFoldDB" id="A0A1L0BXR9"/>
<dbReference type="InterPro" id="IPR000035">
    <property type="entry name" value="Alkylbase_DNA_glycsylse_CS"/>
</dbReference>
<dbReference type="GO" id="GO:0005634">
    <property type="term" value="C:nucleus"/>
    <property type="evidence" value="ECO:0007669"/>
    <property type="project" value="TreeGrafter"/>
</dbReference>
<dbReference type="CDD" id="cd00056">
    <property type="entry name" value="ENDO3c"/>
    <property type="match status" value="1"/>
</dbReference>
<evidence type="ECO:0000256" key="3">
    <source>
        <dbReference type="ARBA" id="ARBA00023204"/>
    </source>
</evidence>
<dbReference type="Proteomes" id="UP000182259">
    <property type="component" value="Chromosome IV"/>
</dbReference>
<evidence type="ECO:0000259" key="5">
    <source>
        <dbReference type="SMART" id="SM00478"/>
    </source>
</evidence>
<feature type="domain" description="HhH-GPD" evidence="5">
    <location>
        <begin position="139"/>
        <end position="286"/>
    </location>
</feature>
<protein>
    <submittedName>
        <fullName evidence="6">CIC11C00000003057</fullName>
    </submittedName>
</protein>
<dbReference type="PANTHER" id="PTHR43003:SF5">
    <property type="entry name" value="DNA-3-METHYLADENINE GLYCOSYLASE"/>
    <property type="match status" value="1"/>
</dbReference>
<evidence type="ECO:0000313" key="7">
    <source>
        <dbReference type="Proteomes" id="UP000182259"/>
    </source>
</evidence>
<sequence length="341" mass="38540">MAVTRSKITVVKTAVENHNGVQTVEKVTKTKKVKNTIPGTPKSKVKASSANASPRKKPHIEELFAVVDIPEDLLLPQTFIDRHKPEFIEGVNYILLKDPSLYPCIVHLDFKAFSNKVALPETEDEVILRYWYALISSVIGQQVSGHAAKAIEGRFKLLFEDGPTPQDTLKKSPDELRAVGLLAMKLKYVISISEAFSSPDSKLVSLDFYRSSTNQEIIDELVLLKGIGEWSAKMFSVFTLKELDIFAYDDLGVARGVARYLENRPQLLKDIQKGVNEDELLKLGLKKKGKFQTKSSKRDWVPLHDEYVKYLGKLHSPYLLVLMLIMWRLASTNVEILENVR</sequence>
<dbReference type="GO" id="GO:0008725">
    <property type="term" value="F:DNA-3-methyladenine glycosylase activity"/>
    <property type="evidence" value="ECO:0007669"/>
    <property type="project" value="TreeGrafter"/>
</dbReference>
<gene>
    <name evidence="6" type="ORF">SAMEA4029009_CIC11G00000003057</name>
</gene>
<name>A0A1L0BXR9_9ASCO</name>
<dbReference type="Gene3D" id="1.10.1670.40">
    <property type="match status" value="1"/>
</dbReference>
<dbReference type="InterPro" id="IPR051912">
    <property type="entry name" value="Alkylbase_DNA_Glycosylase/TA"/>
</dbReference>
<keyword evidence="3" id="KW-0234">DNA repair</keyword>
<evidence type="ECO:0000256" key="4">
    <source>
        <dbReference type="SAM" id="MobiDB-lite"/>
    </source>
</evidence>
<proteinExistence type="inferred from homology"/>
<organism evidence="6 7">
    <name type="scientific">Sungouiella intermedia</name>
    <dbReference type="NCBI Taxonomy" id="45354"/>
    <lineage>
        <taxon>Eukaryota</taxon>
        <taxon>Fungi</taxon>
        <taxon>Dikarya</taxon>
        <taxon>Ascomycota</taxon>
        <taxon>Saccharomycotina</taxon>
        <taxon>Pichiomycetes</taxon>
        <taxon>Metschnikowiaceae</taxon>
        <taxon>Sungouiella</taxon>
    </lineage>
</organism>
<dbReference type="InterPro" id="IPR003265">
    <property type="entry name" value="HhH-GPD_domain"/>
</dbReference>
<dbReference type="EMBL" id="LT635767">
    <property type="protein sequence ID" value="SGZ56043.1"/>
    <property type="molecule type" value="Genomic_DNA"/>
</dbReference>
<accession>A0A1L0BXR9</accession>
<dbReference type="GO" id="GO:0043916">
    <property type="term" value="F:DNA-7-methylguanine glycosylase activity"/>
    <property type="evidence" value="ECO:0007669"/>
    <property type="project" value="TreeGrafter"/>
</dbReference>
<dbReference type="InterPro" id="IPR011257">
    <property type="entry name" value="DNA_glycosylase"/>
</dbReference>
<evidence type="ECO:0000256" key="1">
    <source>
        <dbReference type="ARBA" id="ARBA00010817"/>
    </source>
</evidence>
<evidence type="ECO:0000256" key="2">
    <source>
        <dbReference type="ARBA" id="ARBA00022763"/>
    </source>
</evidence>
<reference evidence="6 7" key="1">
    <citation type="submission" date="2016-10" db="EMBL/GenBank/DDBJ databases">
        <authorList>
            <person name="de Groot N.N."/>
        </authorList>
    </citation>
    <scope>NUCLEOTIDE SEQUENCE [LARGE SCALE GENOMIC DNA]</scope>
    <source>
        <strain evidence="6 7">PYCC 4715</strain>
    </source>
</reference>
<dbReference type="GO" id="GO:0032131">
    <property type="term" value="F:alkylated DNA binding"/>
    <property type="evidence" value="ECO:0007669"/>
    <property type="project" value="TreeGrafter"/>
</dbReference>
<comment type="similarity">
    <text evidence="1">Belongs to the alkylbase DNA glycosidase AlkA family.</text>
</comment>
<dbReference type="SUPFAM" id="SSF48150">
    <property type="entry name" value="DNA-glycosylase"/>
    <property type="match status" value="1"/>
</dbReference>
<dbReference type="PROSITE" id="PS00516">
    <property type="entry name" value="ALKYLBASE_DNA_GLYCOS"/>
    <property type="match status" value="1"/>
</dbReference>
<dbReference type="GO" id="GO:0006285">
    <property type="term" value="P:base-excision repair, AP site formation"/>
    <property type="evidence" value="ECO:0007669"/>
    <property type="project" value="UniProtKB-ARBA"/>
</dbReference>
<dbReference type="SMART" id="SM00478">
    <property type="entry name" value="ENDO3c"/>
    <property type="match status" value="1"/>
</dbReference>
<dbReference type="Pfam" id="PF00730">
    <property type="entry name" value="HhH-GPD"/>
    <property type="match status" value="1"/>
</dbReference>
<feature type="region of interest" description="Disordered" evidence="4">
    <location>
        <begin position="34"/>
        <end position="56"/>
    </location>
</feature>
<evidence type="ECO:0000313" key="6">
    <source>
        <dbReference type="EMBL" id="SGZ56043.1"/>
    </source>
</evidence>
<dbReference type="GO" id="GO:0006307">
    <property type="term" value="P:DNA alkylation repair"/>
    <property type="evidence" value="ECO:0007669"/>
    <property type="project" value="TreeGrafter"/>
</dbReference>